<reference evidence="5 6" key="1">
    <citation type="submission" date="2018-06" db="EMBL/GenBank/DDBJ databases">
        <title>Streptacidiphilus pinicola sp. nov., isolated from pine grove soil.</title>
        <authorList>
            <person name="Roh S.G."/>
            <person name="Park S."/>
            <person name="Kim M.-K."/>
            <person name="Yun B.-R."/>
            <person name="Park J."/>
            <person name="Kim M.J."/>
            <person name="Kim Y.S."/>
            <person name="Kim S.B."/>
        </authorList>
    </citation>
    <scope>NUCLEOTIDE SEQUENCE [LARGE SCALE GENOMIC DNA]</scope>
    <source>
        <strain evidence="5 6">MMS16-CNU450</strain>
    </source>
</reference>
<keyword evidence="3" id="KW-0067">ATP-binding</keyword>
<name>A0A2X0I6V1_9ACTN</name>
<dbReference type="InterPro" id="IPR052708">
    <property type="entry name" value="PxpC"/>
</dbReference>
<dbReference type="EMBL" id="QKYN01000256">
    <property type="protein sequence ID" value="RAG80337.1"/>
    <property type="molecule type" value="Genomic_DNA"/>
</dbReference>
<gene>
    <name evidence="5" type="ORF">DN069_38730</name>
</gene>
<comment type="caution">
    <text evidence="5">The sequence shown here is derived from an EMBL/GenBank/DDBJ whole genome shotgun (WGS) entry which is preliminary data.</text>
</comment>
<dbReference type="AlphaFoldDB" id="A0A2X0I6V1"/>
<evidence type="ECO:0000256" key="2">
    <source>
        <dbReference type="ARBA" id="ARBA00022801"/>
    </source>
</evidence>
<keyword evidence="1" id="KW-0547">Nucleotide-binding</keyword>
<proteinExistence type="predicted"/>
<dbReference type="InterPro" id="IPR003778">
    <property type="entry name" value="CT_A_B"/>
</dbReference>
<protein>
    <submittedName>
        <fullName evidence="5">Allophanate hydrolase subunit 2 family protein</fullName>
    </submittedName>
</protein>
<evidence type="ECO:0000313" key="5">
    <source>
        <dbReference type="EMBL" id="RAG80337.1"/>
    </source>
</evidence>
<keyword evidence="2 5" id="KW-0378">Hydrolase</keyword>
<dbReference type="GO" id="GO:0005524">
    <property type="term" value="F:ATP binding"/>
    <property type="evidence" value="ECO:0007669"/>
    <property type="project" value="UniProtKB-KW"/>
</dbReference>
<dbReference type="InterPro" id="IPR029000">
    <property type="entry name" value="Cyclophilin-like_dom_sf"/>
</dbReference>
<accession>A0A2X0I6V1</accession>
<evidence type="ECO:0000313" key="6">
    <source>
        <dbReference type="Proteomes" id="UP000248889"/>
    </source>
</evidence>
<dbReference type="Pfam" id="PF02626">
    <property type="entry name" value="CT_A_B"/>
    <property type="match status" value="1"/>
</dbReference>
<dbReference type="SMART" id="SM00797">
    <property type="entry name" value="AHS2"/>
    <property type="match status" value="1"/>
</dbReference>
<evidence type="ECO:0000256" key="3">
    <source>
        <dbReference type="ARBA" id="ARBA00022840"/>
    </source>
</evidence>
<feature type="domain" description="Carboxyltransferase" evidence="4">
    <location>
        <begin position="1"/>
        <end position="128"/>
    </location>
</feature>
<keyword evidence="6" id="KW-1185">Reference proteome</keyword>
<dbReference type="PANTHER" id="PTHR43309:SF3">
    <property type="entry name" value="5-OXOPROLINASE SUBUNIT C"/>
    <property type="match status" value="1"/>
</dbReference>
<dbReference type="SUPFAM" id="SSF50891">
    <property type="entry name" value="Cyclophilin-like"/>
    <property type="match status" value="1"/>
</dbReference>
<dbReference type="Gene3D" id="2.40.100.10">
    <property type="entry name" value="Cyclophilin-like"/>
    <property type="match status" value="1"/>
</dbReference>
<organism evidence="5 6">
    <name type="scientific">Streptacidiphilus pinicola</name>
    <dbReference type="NCBI Taxonomy" id="2219663"/>
    <lineage>
        <taxon>Bacteria</taxon>
        <taxon>Bacillati</taxon>
        <taxon>Actinomycetota</taxon>
        <taxon>Actinomycetes</taxon>
        <taxon>Kitasatosporales</taxon>
        <taxon>Streptomycetaceae</taxon>
        <taxon>Streptacidiphilus</taxon>
    </lineage>
</organism>
<dbReference type="Proteomes" id="UP000248889">
    <property type="component" value="Unassembled WGS sequence"/>
</dbReference>
<feature type="non-terminal residue" evidence="5">
    <location>
        <position position="1"/>
    </location>
</feature>
<sequence length="130" mass="13496">DGTPLPAPPAELLLRLTPGARRDWFEPASLAALARLPYRVSPASNRVGLRLTDGPVLRRREGLGELPSEGMVLGAVQVPPDGMPVVFLADHPTTGGYPVVGVVPEADLAAAAQAVPGTPVRLLPTARLDG</sequence>
<dbReference type="PANTHER" id="PTHR43309">
    <property type="entry name" value="5-OXOPROLINASE SUBUNIT C"/>
    <property type="match status" value="1"/>
</dbReference>
<evidence type="ECO:0000259" key="4">
    <source>
        <dbReference type="SMART" id="SM00797"/>
    </source>
</evidence>
<dbReference type="GO" id="GO:0016787">
    <property type="term" value="F:hydrolase activity"/>
    <property type="evidence" value="ECO:0007669"/>
    <property type="project" value="UniProtKB-KW"/>
</dbReference>
<evidence type="ECO:0000256" key="1">
    <source>
        <dbReference type="ARBA" id="ARBA00022741"/>
    </source>
</evidence>